<organism evidence="1 2">
    <name type="scientific">Candidatus Curtissbacteria bacterium RIFCSPLOWO2_01_FULL_38_11b</name>
    <dbReference type="NCBI Taxonomy" id="1797725"/>
    <lineage>
        <taxon>Bacteria</taxon>
        <taxon>Candidatus Curtissiibacteriota</taxon>
    </lineage>
</organism>
<reference evidence="1 2" key="1">
    <citation type="journal article" date="2016" name="Nat. Commun.">
        <title>Thousands of microbial genomes shed light on interconnected biogeochemical processes in an aquifer system.</title>
        <authorList>
            <person name="Anantharaman K."/>
            <person name="Brown C.T."/>
            <person name="Hug L.A."/>
            <person name="Sharon I."/>
            <person name="Castelle C.J."/>
            <person name="Probst A.J."/>
            <person name="Thomas B.C."/>
            <person name="Singh A."/>
            <person name="Wilkins M.J."/>
            <person name="Karaoz U."/>
            <person name="Brodie E.L."/>
            <person name="Williams K.H."/>
            <person name="Hubbard S.S."/>
            <person name="Banfield J.F."/>
        </authorList>
    </citation>
    <scope>NUCLEOTIDE SEQUENCE [LARGE SCALE GENOMIC DNA]</scope>
</reference>
<sequence length="114" mass="13591">MSIKLVNEDKLTYKPPYTIVIIDVWDAWLEAFLFDAERYQIIKNRGDFPDLDKAIILADALFIVKNYLFESFEQMTEEGGFDVRIYDTKSSCVYVAHETFKKKWIRAWSDYDRN</sequence>
<dbReference type="STRING" id="1797725.A3A49_02100"/>
<dbReference type="EMBL" id="MFBO01000020">
    <property type="protein sequence ID" value="OGD98002.1"/>
    <property type="molecule type" value="Genomic_DNA"/>
</dbReference>
<accession>A0A1F5H1G2</accession>
<comment type="caution">
    <text evidence="1">The sequence shown here is derived from an EMBL/GenBank/DDBJ whole genome shotgun (WGS) entry which is preliminary data.</text>
</comment>
<dbReference type="AlphaFoldDB" id="A0A1F5H1G2"/>
<evidence type="ECO:0000313" key="2">
    <source>
        <dbReference type="Proteomes" id="UP000176740"/>
    </source>
</evidence>
<name>A0A1F5H1G2_9BACT</name>
<evidence type="ECO:0000313" key="1">
    <source>
        <dbReference type="EMBL" id="OGD98002.1"/>
    </source>
</evidence>
<proteinExistence type="predicted"/>
<gene>
    <name evidence="1" type="ORF">A3A49_02100</name>
</gene>
<dbReference type="Proteomes" id="UP000176740">
    <property type="component" value="Unassembled WGS sequence"/>
</dbReference>
<protein>
    <submittedName>
        <fullName evidence="1">Uncharacterized protein</fullName>
    </submittedName>
</protein>